<reference evidence="6 7" key="1">
    <citation type="journal article" date="2018" name="Mol. Ecol.">
        <title>The obligate alkalophilic soda-lake fungus Sodiomyces alkalinus has shifted to a protein diet.</title>
        <authorList>
            <person name="Grum-Grzhimaylo A.A."/>
            <person name="Falkoski D.L."/>
            <person name="van den Heuvel J."/>
            <person name="Valero-Jimenez C.A."/>
            <person name="Min B."/>
            <person name="Choi I.G."/>
            <person name="Lipzen A."/>
            <person name="Daum C.G."/>
            <person name="Aanen D.K."/>
            <person name="Tsang A."/>
            <person name="Henrissat B."/>
            <person name="Bilanenko E.N."/>
            <person name="de Vries R.P."/>
            <person name="van Kan J.A.L."/>
            <person name="Grigoriev I.V."/>
            <person name="Debets A.J.M."/>
        </authorList>
    </citation>
    <scope>NUCLEOTIDE SEQUENCE [LARGE SCALE GENOMIC DNA]</scope>
    <source>
        <strain evidence="6 7">F11</strain>
    </source>
</reference>
<evidence type="ECO:0000259" key="5">
    <source>
        <dbReference type="Pfam" id="PF06441"/>
    </source>
</evidence>
<sequence length="423" mass="46920">MTALTRSPFWALATAFTVLQRTAAGPTNSPSASCSVKPLLVDLSAEVPRMMDLINNTRLPDLPVYPGVGSSMGIDLDVLKSLKDEWLNEFDWEEEQEEMNKLNHYTAVIEGLTVHFTHEESDDPAAIPLLINHGWPGSSFLEFGPVLDALTASAETEYGTNVSFHVVAPSLPGFAFSDPAPENWTLADTARIYNALMTNVLGYPTFAVHGTAHGAAVAYTLYEDHNTTTRAAHFSFIPFFPPTAEAVAAMGITLDPLEQFMLKRSDDWGRTGNAYYLLQLNTPNTIGLALYDSPVGQLAWIGEKYIDWSDPSAGVPPSLLTRREVLRCVSLYYLTHTFVSSIYTYAQNPMAFRHAYTKPPTTAPLLLSQFKYNVGFWPRQVVETVGNLVEYRNHELGGNFPALDNPDALIEDIRRIGDYWEQS</sequence>
<keyword evidence="2" id="KW-0058">Aromatic hydrocarbons catabolism</keyword>
<evidence type="ECO:0000256" key="4">
    <source>
        <dbReference type="SAM" id="SignalP"/>
    </source>
</evidence>
<dbReference type="AlphaFoldDB" id="A0A3N2PL50"/>
<organism evidence="6 7">
    <name type="scientific">Sodiomyces alkalinus (strain CBS 110278 / VKM F-3762 / F11)</name>
    <name type="common">Alkaliphilic filamentous fungus</name>
    <dbReference type="NCBI Taxonomy" id="1314773"/>
    <lineage>
        <taxon>Eukaryota</taxon>
        <taxon>Fungi</taxon>
        <taxon>Dikarya</taxon>
        <taxon>Ascomycota</taxon>
        <taxon>Pezizomycotina</taxon>
        <taxon>Sordariomycetes</taxon>
        <taxon>Hypocreomycetidae</taxon>
        <taxon>Glomerellales</taxon>
        <taxon>Plectosphaerellaceae</taxon>
        <taxon>Sodiomyces</taxon>
    </lineage>
</organism>
<dbReference type="STRING" id="1314773.A0A3N2PL50"/>
<feature type="domain" description="Epoxide hydrolase N-terminal" evidence="5">
    <location>
        <begin position="45"/>
        <end position="143"/>
    </location>
</feature>
<dbReference type="InterPro" id="IPR010497">
    <property type="entry name" value="Epoxide_hydro_N"/>
</dbReference>
<proteinExistence type="inferred from homology"/>
<dbReference type="OrthoDB" id="7130006at2759"/>
<protein>
    <submittedName>
        <fullName evidence="6">Alpha/beta-hydrolase</fullName>
    </submittedName>
</protein>
<dbReference type="GO" id="GO:0097176">
    <property type="term" value="P:epoxide metabolic process"/>
    <property type="evidence" value="ECO:0007669"/>
    <property type="project" value="TreeGrafter"/>
</dbReference>
<keyword evidence="3 6" id="KW-0378">Hydrolase</keyword>
<dbReference type="PANTHER" id="PTHR21661">
    <property type="entry name" value="EPOXIDE HYDROLASE 1-RELATED"/>
    <property type="match status" value="1"/>
</dbReference>
<evidence type="ECO:0000256" key="3">
    <source>
        <dbReference type="ARBA" id="ARBA00022801"/>
    </source>
</evidence>
<keyword evidence="7" id="KW-1185">Reference proteome</keyword>
<keyword evidence="4" id="KW-0732">Signal</keyword>
<dbReference type="GeneID" id="39576960"/>
<dbReference type="PIRSF" id="PIRSF001112">
    <property type="entry name" value="Epoxide_hydrolase"/>
    <property type="match status" value="1"/>
</dbReference>
<dbReference type="GO" id="GO:0004301">
    <property type="term" value="F:epoxide hydrolase activity"/>
    <property type="evidence" value="ECO:0007669"/>
    <property type="project" value="TreeGrafter"/>
</dbReference>
<accession>A0A3N2PL50</accession>
<dbReference type="Proteomes" id="UP000272025">
    <property type="component" value="Unassembled WGS sequence"/>
</dbReference>
<evidence type="ECO:0000313" key="6">
    <source>
        <dbReference type="EMBL" id="ROT35056.1"/>
    </source>
</evidence>
<dbReference type="InterPro" id="IPR016292">
    <property type="entry name" value="Epoxide_hydrolase"/>
</dbReference>
<comment type="similarity">
    <text evidence="1">Belongs to the peptidase S33 family.</text>
</comment>
<dbReference type="PANTHER" id="PTHR21661:SF35">
    <property type="entry name" value="EPOXIDE HYDROLASE"/>
    <property type="match status" value="1"/>
</dbReference>
<dbReference type="SUPFAM" id="SSF53474">
    <property type="entry name" value="alpha/beta-Hydrolases"/>
    <property type="match status" value="1"/>
</dbReference>
<feature type="chain" id="PRO_5018175378" evidence="4">
    <location>
        <begin position="25"/>
        <end position="423"/>
    </location>
</feature>
<name>A0A3N2PL50_SODAK</name>
<dbReference type="InterPro" id="IPR029058">
    <property type="entry name" value="AB_hydrolase_fold"/>
</dbReference>
<gene>
    <name evidence="6" type="ORF">SODALDRAFT_284783</name>
</gene>
<dbReference type="RefSeq" id="XP_028462862.1">
    <property type="nucleotide sequence ID" value="XM_028608482.1"/>
</dbReference>
<dbReference type="Pfam" id="PF06441">
    <property type="entry name" value="EHN"/>
    <property type="match status" value="1"/>
</dbReference>
<feature type="signal peptide" evidence="4">
    <location>
        <begin position="1"/>
        <end position="24"/>
    </location>
</feature>
<evidence type="ECO:0000256" key="1">
    <source>
        <dbReference type="ARBA" id="ARBA00010088"/>
    </source>
</evidence>
<dbReference type="EMBL" id="ML119062">
    <property type="protein sequence ID" value="ROT35056.1"/>
    <property type="molecule type" value="Genomic_DNA"/>
</dbReference>
<evidence type="ECO:0000313" key="7">
    <source>
        <dbReference type="Proteomes" id="UP000272025"/>
    </source>
</evidence>
<dbReference type="Gene3D" id="3.40.50.1820">
    <property type="entry name" value="alpha/beta hydrolase"/>
    <property type="match status" value="1"/>
</dbReference>
<evidence type="ECO:0000256" key="2">
    <source>
        <dbReference type="ARBA" id="ARBA00022797"/>
    </source>
</evidence>